<dbReference type="SUPFAM" id="SSF51126">
    <property type="entry name" value="Pectin lyase-like"/>
    <property type="match status" value="1"/>
</dbReference>
<evidence type="ECO:0000313" key="3">
    <source>
        <dbReference type="Proteomes" id="UP000503117"/>
    </source>
</evidence>
<sequence length="217" mass="23345">MSEIYAAIERVYRRVLLVVGRGRIKTGADDGPAQKQQVRLSQFETFDDIPRLSEYGFNSMPPEDSDAVLIFAGGNRRDGVIIATGNQTYRMRNLKPGEVSISDNLGQSVYLTQGGIVIDGAGLPVLVHNTPSVTLDTPTVHATGDVVIDGALLVRKDATVEQNVLVEQSVTAKGDISDHGNKSMKAMRDVFNGHDHAVASVKAGSDSVKTNKPNQTE</sequence>
<gene>
    <name evidence="2" type="ORF">HH213_17970</name>
</gene>
<dbReference type="InterPro" id="IPR014462">
    <property type="entry name" value="Phage_Mu_Gp45"/>
</dbReference>
<dbReference type="PIRSF" id="PIRSF012337">
    <property type="entry name" value="gp45"/>
    <property type="match status" value="1"/>
</dbReference>
<reference evidence="2 3" key="1">
    <citation type="submission" date="2020-04" db="EMBL/GenBank/DDBJ databases">
        <title>Genome sequencing of novel species.</title>
        <authorList>
            <person name="Heo J."/>
            <person name="Kim S.-J."/>
            <person name="Kim J.-S."/>
            <person name="Hong S.-B."/>
            <person name="Kwon S.-W."/>
        </authorList>
    </citation>
    <scope>NUCLEOTIDE SEQUENCE [LARGE SCALE GENOMIC DNA]</scope>
    <source>
        <strain evidence="2 3">AF9R3</strain>
    </source>
</reference>
<feature type="domain" description="Bacteriophage Mu Gp45 N-terminal" evidence="1">
    <location>
        <begin position="21"/>
        <end position="87"/>
    </location>
</feature>
<keyword evidence="3" id="KW-1185">Reference proteome</keyword>
<dbReference type="InterPro" id="IPR053861">
    <property type="entry name" value="Phage_Mu_Gp45_N"/>
</dbReference>
<evidence type="ECO:0000313" key="2">
    <source>
        <dbReference type="EMBL" id="QJD91810.1"/>
    </source>
</evidence>
<dbReference type="EMBL" id="CP051684">
    <property type="protein sequence ID" value="QJD91810.1"/>
    <property type="molecule type" value="Genomic_DNA"/>
</dbReference>
<dbReference type="InterPro" id="IPR011050">
    <property type="entry name" value="Pectin_lyase_fold/virulence"/>
</dbReference>
<dbReference type="Pfam" id="PF06890">
    <property type="entry name" value="Phage_Mu_Gp45"/>
    <property type="match status" value="1"/>
</dbReference>
<organism evidence="2 3">
    <name type="scientific">Duganella dendranthematis</name>
    <dbReference type="NCBI Taxonomy" id="2728021"/>
    <lineage>
        <taxon>Bacteria</taxon>
        <taxon>Pseudomonadati</taxon>
        <taxon>Pseudomonadota</taxon>
        <taxon>Betaproteobacteria</taxon>
        <taxon>Burkholderiales</taxon>
        <taxon>Oxalobacteraceae</taxon>
        <taxon>Telluria group</taxon>
        <taxon>Duganella</taxon>
    </lineage>
</organism>
<protein>
    <submittedName>
        <fullName evidence="2">Baseplate assembly protein</fullName>
    </submittedName>
</protein>
<accession>A0ABX6MBU2</accession>
<name>A0ABX6MBU2_9BURK</name>
<proteinExistence type="predicted"/>
<evidence type="ECO:0000259" key="1">
    <source>
        <dbReference type="Pfam" id="PF06890"/>
    </source>
</evidence>
<dbReference type="Proteomes" id="UP000503117">
    <property type="component" value="Chromosome"/>
</dbReference>
<dbReference type="RefSeq" id="WP_169113127.1">
    <property type="nucleotide sequence ID" value="NZ_CP051684.1"/>
</dbReference>